<name>A0A7W7YGY9_9BACT</name>
<evidence type="ECO:0000256" key="4">
    <source>
        <dbReference type="ARBA" id="ARBA00022723"/>
    </source>
</evidence>
<evidence type="ECO:0000256" key="1">
    <source>
        <dbReference type="ARBA" id="ARBA00001971"/>
    </source>
</evidence>
<comment type="cofactor">
    <cofactor evidence="1">
        <name>heme</name>
        <dbReference type="ChEBI" id="CHEBI:30413"/>
    </cofactor>
</comment>
<dbReference type="GO" id="GO:0015671">
    <property type="term" value="P:oxygen transport"/>
    <property type="evidence" value="ECO:0007669"/>
    <property type="project" value="InterPro"/>
</dbReference>
<keyword evidence="7" id="KW-0732">Signal</keyword>
<proteinExistence type="predicted"/>
<evidence type="ECO:0000256" key="3">
    <source>
        <dbReference type="ARBA" id="ARBA00022617"/>
    </source>
</evidence>
<feature type="signal peptide" evidence="7">
    <location>
        <begin position="1"/>
        <end position="18"/>
    </location>
</feature>
<keyword evidence="5 6" id="KW-0408">Iron</keyword>
<feature type="binding site" description="distal binding residue" evidence="6">
    <location>
        <position position="136"/>
    </location>
    <ligand>
        <name>heme</name>
        <dbReference type="ChEBI" id="CHEBI:30413"/>
    </ligand>
    <ligandPart>
        <name>Fe</name>
        <dbReference type="ChEBI" id="CHEBI:18248"/>
    </ligandPart>
</feature>
<dbReference type="GO" id="GO:0046872">
    <property type="term" value="F:metal ion binding"/>
    <property type="evidence" value="ECO:0007669"/>
    <property type="project" value="UniProtKB-KW"/>
</dbReference>
<dbReference type="EMBL" id="JACHIF010000001">
    <property type="protein sequence ID" value="MBB5035962.1"/>
    <property type="molecule type" value="Genomic_DNA"/>
</dbReference>
<organism evidence="8 9">
    <name type="scientific">Prosthecobacter dejongeii</name>
    <dbReference type="NCBI Taxonomy" id="48465"/>
    <lineage>
        <taxon>Bacteria</taxon>
        <taxon>Pseudomonadati</taxon>
        <taxon>Verrucomicrobiota</taxon>
        <taxon>Verrucomicrobiia</taxon>
        <taxon>Verrucomicrobiales</taxon>
        <taxon>Verrucomicrobiaceae</taxon>
        <taxon>Prosthecobacter</taxon>
    </lineage>
</organism>
<evidence type="ECO:0000256" key="5">
    <source>
        <dbReference type="ARBA" id="ARBA00023004"/>
    </source>
</evidence>
<dbReference type="Pfam" id="PF01152">
    <property type="entry name" value="Bac_globin"/>
    <property type="match status" value="1"/>
</dbReference>
<dbReference type="InterPro" id="IPR001486">
    <property type="entry name" value="Hemoglobin_trunc"/>
</dbReference>
<feature type="chain" id="PRO_5031434211" evidence="7">
    <location>
        <begin position="19"/>
        <end position="189"/>
    </location>
</feature>
<dbReference type="CDD" id="cd00454">
    <property type="entry name" value="TrHb1_N"/>
    <property type="match status" value="1"/>
</dbReference>
<sequence length="189" mass="20652">MKKLVLLFSVSLCLTTFAAEPSIPKPLNTTCPITGKAVNPAITFIYEDQTFAFADEASRQKFEADRAASIYQKLGGKAALDAAVELFYVKVLADKRVNHYFADISMAKQKRKQKEFLSAALGGPNPYVGKDLRTAHADLDGLNDSHFDAIAEHLQATLQELKVDSTLIAQAMAIVGSTRDAVLNRPVKH</sequence>
<dbReference type="InterPro" id="IPR019795">
    <property type="entry name" value="Globin_bac-like_CS"/>
</dbReference>
<dbReference type="PROSITE" id="PS01213">
    <property type="entry name" value="GLOBIN_FAM_2"/>
    <property type="match status" value="1"/>
</dbReference>
<accession>A0A7W7YGY9</accession>
<evidence type="ECO:0000256" key="7">
    <source>
        <dbReference type="SAM" id="SignalP"/>
    </source>
</evidence>
<evidence type="ECO:0000313" key="9">
    <source>
        <dbReference type="Proteomes" id="UP000534294"/>
    </source>
</evidence>
<dbReference type="InterPro" id="IPR009050">
    <property type="entry name" value="Globin-like_sf"/>
</dbReference>
<reference evidence="8 9" key="1">
    <citation type="submission" date="2020-08" db="EMBL/GenBank/DDBJ databases">
        <title>Genomic Encyclopedia of Type Strains, Phase IV (KMG-IV): sequencing the most valuable type-strain genomes for metagenomic binning, comparative biology and taxonomic classification.</title>
        <authorList>
            <person name="Goeker M."/>
        </authorList>
    </citation>
    <scope>NUCLEOTIDE SEQUENCE [LARGE SCALE GENOMIC DNA]</scope>
    <source>
        <strain evidence="8 9">DSM 12251</strain>
    </source>
</reference>
<dbReference type="Proteomes" id="UP000534294">
    <property type="component" value="Unassembled WGS sequence"/>
</dbReference>
<keyword evidence="9" id="KW-1185">Reference proteome</keyword>
<dbReference type="GO" id="GO:0020037">
    <property type="term" value="F:heme binding"/>
    <property type="evidence" value="ECO:0007669"/>
    <property type="project" value="InterPro"/>
</dbReference>
<dbReference type="InterPro" id="IPR012292">
    <property type="entry name" value="Globin/Proto"/>
</dbReference>
<evidence type="ECO:0000256" key="6">
    <source>
        <dbReference type="PIRSR" id="PIRSR601486-1"/>
    </source>
</evidence>
<dbReference type="GO" id="GO:0019825">
    <property type="term" value="F:oxygen binding"/>
    <property type="evidence" value="ECO:0007669"/>
    <property type="project" value="InterPro"/>
</dbReference>
<dbReference type="RefSeq" id="WP_184204413.1">
    <property type="nucleotide sequence ID" value="NZ_JACHIF010000001.1"/>
</dbReference>
<keyword evidence="2" id="KW-0813">Transport</keyword>
<dbReference type="AlphaFoldDB" id="A0A7W7YGY9"/>
<dbReference type="SUPFAM" id="SSF46458">
    <property type="entry name" value="Globin-like"/>
    <property type="match status" value="1"/>
</dbReference>
<keyword evidence="4 6" id="KW-0479">Metal-binding</keyword>
<evidence type="ECO:0000256" key="2">
    <source>
        <dbReference type="ARBA" id="ARBA00022448"/>
    </source>
</evidence>
<keyword evidence="3 6" id="KW-0349">Heme</keyword>
<protein>
    <submittedName>
        <fullName evidence="8">Truncated hemoglobin YjbI</fullName>
    </submittedName>
</protein>
<gene>
    <name evidence="8" type="ORF">HNQ64_000196</name>
</gene>
<dbReference type="Gene3D" id="1.10.490.10">
    <property type="entry name" value="Globins"/>
    <property type="match status" value="1"/>
</dbReference>
<comment type="caution">
    <text evidence="8">The sequence shown here is derived from an EMBL/GenBank/DDBJ whole genome shotgun (WGS) entry which is preliminary data.</text>
</comment>
<evidence type="ECO:0000313" key="8">
    <source>
        <dbReference type="EMBL" id="MBB5035962.1"/>
    </source>
</evidence>